<keyword evidence="5 8" id="KW-0443">Lipid metabolism</keyword>
<evidence type="ECO:0000256" key="7">
    <source>
        <dbReference type="ARBA" id="ARBA00023267"/>
    </source>
</evidence>
<evidence type="ECO:0000256" key="5">
    <source>
        <dbReference type="ARBA" id="ARBA00023098"/>
    </source>
</evidence>
<dbReference type="AlphaFoldDB" id="A0A4R5VT90"/>
<dbReference type="Gene3D" id="2.40.50.100">
    <property type="match status" value="1"/>
</dbReference>
<keyword evidence="6 8" id="KW-0275">Fatty acid biosynthesis</keyword>
<dbReference type="PRINTS" id="PR01071">
    <property type="entry name" value="ACOABIOTINCC"/>
</dbReference>
<keyword evidence="4 8" id="KW-0276">Fatty acid metabolism</keyword>
<evidence type="ECO:0000256" key="4">
    <source>
        <dbReference type="ARBA" id="ARBA00022832"/>
    </source>
</evidence>
<gene>
    <name evidence="10" type="primary">accB</name>
    <name evidence="10" type="ORF">E2K98_08830</name>
</gene>
<dbReference type="GO" id="GO:0006633">
    <property type="term" value="P:fatty acid biosynthetic process"/>
    <property type="evidence" value="ECO:0007669"/>
    <property type="project" value="UniProtKB-UniPathway"/>
</dbReference>
<sequence length="155" mass="17518">MRGNKIMKWNELKELIEILDHSSLDVLKIENQEIKLYFQKHDAATIDFTEQQTKTTESVTAVVESEKPAPKREEGLHQIKSPMIGAFYSRSNPDTDPFVQVGTVIEKNQTLCVLEAMKLFNEVVSDVEGEIIEILVKDGQIIEFGQPLFLVKVGG</sequence>
<evidence type="ECO:0000256" key="2">
    <source>
        <dbReference type="ARBA" id="ARBA00017562"/>
    </source>
</evidence>
<dbReference type="InterPro" id="IPR001882">
    <property type="entry name" value="Biotin_BS"/>
</dbReference>
<dbReference type="UniPathway" id="UPA00094"/>
<keyword evidence="3 8" id="KW-0444">Lipid biosynthesis</keyword>
<dbReference type="SUPFAM" id="SSF51230">
    <property type="entry name" value="Single hybrid motif"/>
    <property type="match status" value="1"/>
</dbReference>
<evidence type="ECO:0000259" key="9">
    <source>
        <dbReference type="PROSITE" id="PS50968"/>
    </source>
</evidence>
<dbReference type="InterPro" id="IPR001249">
    <property type="entry name" value="AcCoA_biotinCC"/>
</dbReference>
<evidence type="ECO:0000256" key="8">
    <source>
        <dbReference type="RuleBase" id="RU364072"/>
    </source>
</evidence>
<dbReference type="InterPro" id="IPR000089">
    <property type="entry name" value="Biotin_lipoyl"/>
</dbReference>
<dbReference type="InterPro" id="IPR050709">
    <property type="entry name" value="Biotin_Carboxyl_Carrier/Decarb"/>
</dbReference>
<keyword evidence="7 8" id="KW-0092">Biotin</keyword>
<comment type="function">
    <text evidence="8">This protein is a component of the acetyl coenzyme A carboxylase complex; first, biotin carboxylase catalyzes the carboxylation of the carrier protein and then the transcarboxylase transfers the carboxyl group to form malonyl-CoA.</text>
</comment>
<reference evidence="10 11" key="1">
    <citation type="submission" date="2019-03" db="EMBL/GenBank/DDBJ databases">
        <title>Bacillus niacini sp. nov. a Nicotinate-Metabolizing Mesophile Isolated from Soil.</title>
        <authorList>
            <person name="Zhang G."/>
        </authorList>
    </citation>
    <scope>NUCLEOTIDE SEQUENCE [LARGE SCALE GENOMIC DNA]</scope>
    <source>
        <strain evidence="10 11">WN066</strain>
    </source>
</reference>
<comment type="pathway">
    <text evidence="1 8">Lipid metabolism; fatty acid biosynthesis.</text>
</comment>
<dbReference type="Pfam" id="PF00364">
    <property type="entry name" value="Biotin_lipoyl"/>
    <property type="match status" value="1"/>
</dbReference>
<dbReference type="CDD" id="cd06850">
    <property type="entry name" value="biotinyl_domain"/>
    <property type="match status" value="1"/>
</dbReference>
<protein>
    <recommendedName>
        <fullName evidence="2 8">Biotin carboxyl carrier protein of acetyl-CoA carboxylase</fullName>
    </recommendedName>
</protein>
<dbReference type="NCBIfam" id="TIGR00531">
    <property type="entry name" value="BCCP"/>
    <property type="match status" value="1"/>
</dbReference>
<name>A0A4R5VT90_9BACI</name>
<dbReference type="PROSITE" id="PS50968">
    <property type="entry name" value="BIOTINYL_LIPOYL"/>
    <property type="match status" value="1"/>
</dbReference>
<dbReference type="PANTHER" id="PTHR45266">
    <property type="entry name" value="OXALOACETATE DECARBOXYLASE ALPHA CHAIN"/>
    <property type="match status" value="1"/>
</dbReference>
<dbReference type="InterPro" id="IPR011053">
    <property type="entry name" value="Single_hybrid_motif"/>
</dbReference>
<comment type="caution">
    <text evidence="10">The sequence shown here is derived from an EMBL/GenBank/DDBJ whole genome shotgun (WGS) entry which is preliminary data.</text>
</comment>
<evidence type="ECO:0000256" key="1">
    <source>
        <dbReference type="ARBA" id="ARBA00005194"/>
    </source>
</evidence>
<dbReference type="Proteomes" id="UP000295132">
    <property type="component" value="Unassembled WGS sequence"/>
</dbReference>
<dbReference type="EMBL" id="SMYO01000004">
    <property type="protein sequence ID" value="TDK62159.1"/>
    <property type="molecule type" value="Genomic_DNA"/>
</dbReference>
<proteinExistence type="predicted"/>
<dbReference type="PANTHER" id="PTHR45266:SF3">
    <property type="entry name" value="OXALOACETATE DECARBOXYLASE ALPHA CHAIN"/>
    <property type="match status" value="1"/>
</dbReference>
<dbReference type="GO" id="GO:0003989">
    <property type="term" value="F:acetyl-CoA carboxylase activity"/>
    <property type="evidence" value="ECO:0007669"/>
    <property type="project" value="InterPro"/>
</dbReference>
<evidence type="ECO:0000256" key="3">
    <source>
        <dbReference type="ARBA" id="ARBA00022516"/>
    </source>
</evidence>
<accession>A0A4R5VT90</accession>
<dbReference type="GO" id="GO:0009317">
    <property type="term" value="C:acetyl-CoA carboxylase complex"/>
    <property type="evidence" value="ECO:0007669"/>
    <property type="project" value="InterPro"/>
</dbReference>
<dbReference type="PROSITE" id="PS00188">
    <property type="entry name" value="BIOTIN"/>
    <property type="match status" value="1"/>
</dbReference>
<evidence type="ECO:0000313" key="10">
    <source>
        <dbReference type="EMBL" id="TDK62159.1"/>
    </source>
</evidence>
<evidence type="ECO:0000313" key="11">
    <source>
        <dbReference type="Proteomes" id="UP000295132"/>
    </source>
</evidence>
<evidence type="ECO:0000256" key="6">
    <source>
        <dbReference type="ARBA" id="ARBA00023160"/>
    </source>
</evidence>
<organism evidence="10 11">
    <name type="scientific">Bacillus salipaludis</name>
    <dbReference type="NCBI Taxonomy" id="2547811"/>
    <lineage>
        <taxon>Bacteria</taxon>
        <taxon>Bacillati</taxon>
        <taxon>Bacillota</taxon>
        <taxon>Bacilli</taxon>
        <taxon>Bacillales</taxon>
        <taxon>Bacillaceae</taxon>
        <taxon>Bacillus</taxon>
    </lineage>
</organism>
<feature type="domain" description="Lipoyl-binding" evidence="9">
    <location>
        <begin position="76"/>
        <end position="152"/>
    </location>
</feature>